<feature type="domain" description="Ketoreductase" evidence="4">
    <location>
        <begin position="2"/>
        <end position="179"/>
    </location>
</feature>
<comment type="similarity">
    <text evidence="1 3">Belongs to the short-chain dehydrogenases/reductases (SDR) family.</text>
</comment>
<evidence type="ECO:0000256" key="3">
    <source>
        <dbReference type="RuleBase" id="RU000363"/>
    </source>
</evidence>
<dbReference type="InterPro" id="IPR002347">
    <property type="entry name" value="SDR_fam"/>
</dbReference>
<proteinExistence type="inferred from homology"/>
<dbReference type="PANTHER" id="PTHR43976">
    <property type="entry name" value="SHORT CHAIN DEHYDROGENASE"/>
    <property type="match status" value="1"/>
</dbReference>
<dbReference type="PANTHER" id="PTHR43976:SF16">
    <property type="entry name" value="SHORT-CHAIN DEHYDROGENASE_REDUCTASE FAMILY PROTEIN"/>
    <property type="match status" value="1"/>
</dbReference>
<protein>
    <submittedName>
        <fullName evidence="5">NAD(P)-dependent dehydrogenase (Short-subunit alcohol dehydrogenase family)</fullName>
    </submittedName>
</protein>
<evidence type="ECO:0000256" key="1">
    <source>
        <dbReference type="ARBA" id="ARBA00006484"/>
    </source>
</evidence>
<gene>
    <name evidence="5" type="ORF">HNP84_009524</name>
</gene>
<evidence type="ECO:0000259" key="4">
    <source>
        <dbReference type="SMART" id="SM00822"/>
    </source>
</evidence>
<dbReference type="Proteomes" id="UP000578449">
    <property type="component" value="Unassembled WGS sequence"/>
</dbReference>
<reference evidence="5 6" key="1">
    <citation type="submission" date="2020-08" db="EMBL/GenBank/DDBJ databases">
        <title>Genomic Encyclopedia of Type Strains, Phase IV (KMG-IV): sequencing the most valuable type-strain genomes for metagenomic binning, comparative biology and taxonomic classification.</title>
        <authorList>
            <person name="Goeker M."/>
        </authorList>
    </citation>
    <scope>NUCLEOTIDE SEQUENCE [LARGE SCALE GENOMIC DNA]</scope>
    <source>
        <strain evidence="5 6">DSM 45615</strain>
    </source>
</reference>
<dbReference type="InterPro" id="IPR051911">
    <property type="entry name" value="SDR_oxidoreductase"/>
</dbReference>
<name>A0A840PPU7_9ACTN</name>
<accession>A0A840PPU7</accession>
<sequence length="279" mass="29272">MKSVLITGCASGFGRLTAMALARRGDRVCATVRDPGTPEAVSLAKIAADEGLDLEVRRLDVTDDDSVRTAVAAAGPIDALVNNAGYVLRGPVTALSDDELRAQFDTNVFGVVRVIRAVAPGMRERGAGTIVNVSSVAALAGAPYEGAYCATKHALDALSEALRFELGPYGVRVVLVAPGSFGTEILAKTRWAAAFGPDHPERPAHDAFWEAYASAHAGGRGDPQQVADAIVAAIDDPAAEFRRLVGADARFVHDLRRARTQEEFEREIGAALALPGLAS</sequence>
<dbReference type="SMART" id="SM00822">
    <property type="entry name" value="PKS_KR"/>
    <property type="match status" value="1"/>
</dbReference>
<dbReference type="GO" id="GO:0016491">
    <property type="term" value="F:oxidoreductase activity"/>
    <property type="evidence" value="ECO:0007669"/>
    <property type="project" value="UniProtKB-KW"/>
</dbReference>
<dbReference type="EMBL" id="JACHGN010000032">
    <property type="protein sequence ID" value="MBB5139760.1"/>
    <property type="molecule type" value="Genomic_DNA"/>
</dbReference>
<dbReference type="PRINTS" id="PR00081">
    <property type="entry name" value="GDHRDH"/>
</dbReference>
<dbReference type="Pfam" id="PF00106">
    <property type="entry name" value="adh_short"/>
    <property type="match status" value="1"/>
</dbReference>
<evidence type="ECO:0000256" key="2">
    <source>
        <dbReference type="ARBA" id="ARBA00023002"/>
    </source>
</evidence>
<evidence type="ECO:0000313" key="5">
    <source>
        <dbReference type="EMBL" id="MBB5139760.1"/>
    </source>
</evidence>
<dbReference type="CDD" id="cd05374">
    <property type="entry name" value="17beta-HSD-like_SDR_c"/>
    <property type="match status" value="1"/>
</dbReference>
<keyword evidence="6" id="KW-1185">Reference proteome</keyword>
<dbReference type="PROSITE" id="PS00061">
    <property type="entry name" value="ADH_SHORT"/>
    <property type="match status" value="1"/>
</dbReference>
<dbReference type="PRINTS" id="PR00080">
    <property type="entry name" value="SDRFAMILY"/>
</dbReference>
<dbReference type="RefSeq" id="WP_185056572.1">
    <property type="nucleotide sequence ID" value="NZ_BAABIX010000034.1"/>
</dbReference>
<organism evidence="5 6">
    <name type="scientific">Thermocatellispora tengchongensis</name>
    <dbReference type="NCBI Taxonomy" id="1073253"/>
    <lineage>
        <taxon>Bacteria</taxon>
        <taxon>Bacillati</taxon>
        <taxon>Actinomycetota</taxon>
        <taxon>Actinomycetes</taxon>
        <taxon>Streptosporangiales</taxon>
        <taxon>Streptosporangiaceae</taxon>
        <taxon>Thermocatellispora</taxon>
    </lineage>
</organism>
<dbReference type="InterPro" id="IPR057326">
    <property type="entry name" value="KR_dom"/>
</dbReference>
<dbReference type="SUPFAM" id="SSF51735">
    <property type="entry name" value="NAD(P)-binding Rossmann-fold domains"/>
    <property type="match status" value="1"/>
</dbReference>
<evidence type="ECO:0000313" key="6">
    <source>
        <dbReference type="Proteomes" id="UP000578449"/>
    </source>
</evidence>
<comment type="caution">
    <text evidence="5">The sequence shown here is derived from an EMBL/GenBank/DDBJ whole genome shotgun (WGS) entry which is preliminary data.</text>
</comment>
<keyword evidence="2" id="KW-0560">Oxidoreductase</keyword>
<dbReference type="Gene3D" id="3.40.50.720">
    <property type="entry name" value="NAD(P)-binding Rossmann-like Domain"/>
    <property type="match status" value="1"/>
</dbReference>
<dbReference type="InterPro" id="IPR020904">
    <property type="entry name" value="Sc_DH/Rdtase_CS"/>
</dbReference>
<dbReference type="AlphaFoldDB" id="A0A840PPU7"/>
<dbReference type="InterPro" id="IPR036291">
    <property type="entry name" value="NAD(P)-bd_dom_sf"/>
</dbReference>